<evidence type="ECO:0000313" key="1">
    <source>
        <dbReference type="EMBL" id="MDT0557466.1"/>
    </source>
</evidence>
<organism evidence="1 2">
    <name type="scientific">Microcosmobacter mediterraneus</name>
    <dbReference type="NCBI Taxonomy" id="3075607"/>
    <lineage>
        <taxon>Bacteria</taxon>
        <taxon>Pseudomonadati</taxon>
        <taxon>Bacteroidota</taxon>
        <taxon>Flavobacteriia</taxon>
        <taxon>Flavobacteriales</taxon>
        <taxon>Flavobacteriaceae</taxon>
        <taxon>Microcosmobacter</taxon>
    </lineage>
</organism>
<keyword evidence="2" id="KW-1185">Reference proteome</keyword>
<reference evidence="1 2" key="1">
    <citation type="submission" date="2023-09" db="EMBL/GenBank/DDBJ databases">
        <authorList>
            <person name="Rey-Velasco X."/>
        </authorList>
    </citation>
    <scope>NUCLEOTIDE SEQUENCE [LARGE SCALE GENOMIC DNA]</scope>
    <source>
        <strain evidence="1 2">W332</strain>
    </source>
</reference>
<sequence>MKTSKCIIIVLILLLMQSCIMKSLNPFYKKESIVYNASLIGEWKDSKKGKWQIASFKEEFEKENSGQEYLNNEDKESLEKYKDGYIISYTKSDKEAIFIAVPFKVNEQLYIDFTPFYYEDDDLNNLLSQHLLKTHSVAKLIVNTSEISFSFLSEEVMKDIFKENKIRLNHTNTGIDDNLLLTANSSELHNFLTKFDKLDIENKWRSSDVFNLKKINVQP</sequence>
<evidence type="ECO:0008006" key="3">
    <source>
        <dbReference type="Google" id="ProtNLM"/>
    </source>
</evidence>
<dbReference type="Proteomes" id="UP001259492">
    <property type="component" value="Unassembled WGS sequence"/>
</dbReference>
<dbReference type="EMBL" id="JAVRIA010000001">
    <property type="protein sequence ID" value="MDT0557466.1"/>
    <property type="molecule type" value="Genomic_DNA"/>
</dbReference>
<proteinExistence type="predicted"/>
<evidence type="ECO:0000313" key="2">
    <source>
        <dbReference type="Proteomes" id="UP001259492"/>
    </source>
</evidence>
<name>A0ABU2YH10_9FLAO</name>
<protein>
    <recommendedName>
        <fullName evidence="3">Lipoprotein</fullName>
    </recommendedName>
</protein>
<accession>A0ABU2YH10</accession>
<gene>
    <name evidence="1" type="ORF">RM697_02325</name>
</gene>
<dbReference type="PROSITE" id="PS51257">
    <property type="entry name" value="PROKAR_LIPOPROTEIN"/>
    <property type="match status" value="1"/>
</dbReference>
<comment type="caution">
    <text evidence="1">The sequence shown here is derived from an EMBL/GenBank/DDBJ whole genome shotgun (WGS) entry which is preliminary data.</text>
</comment>
<dbReference type="RefSeq" id="WP_311426233.1">
    <property type="nucleotide sequence ID" value="NZ_JAVRIA010000001.1"/>
</dbReference>